<evidence type="ECO:0000313" key="3">
    <source>
        <dbReference type="WBParaSite" id="SPAL_0000141200.1"/>
    </source>
</evidence>
<keyword evidence="1" id="KW-1133">Transmembrane helix</keyword>
<proteinExistence type="predicted"/>
<keyword evidence="1" id="KW-0812">Transmembrane</keyword>
<name>A0A0N5B5R6_STREA</name>
<dbReference type="WBParaSite" id="SPAL_0000141200.1">
    <property type="protein sequence ID" value="SPAL_0000141200.1"/>
    <property type="gene ID" value="SPAL_0000141200"/>
</dbReference>
<keyword evidence="2" id="KW-1185">Reference proteome</keyword>
<accession>A0A0N5B5R6</accession>
<keyword evidence="1" id="KW-0472">Membrane</keyword>
<protein>
    <submittedName>
        <fullName evidence="3">Autophagy-related protein 9</fullName>
    </submittedName>
</protein>
<dbReference type="Proteomes" id="UP000046392">
    <property type="component" value="Unplaced"/>
</dbReference>
<organism evidence="2 3">
    <name type="scientific">Strongyloides papillosus</name>
    <name type="common">Intestinal threadworm</name>
    <dbReference type="NCBI Taxonomy" id="174720"/>
    <lineage>
        <taxon>Eukaryota</taxon>
        <taxon>Metazoa</taxon>
        <taxon>Ecdysozoa</taxon>
        <taxon>Nematoda</taxon>
        <taxon>Chromadorea</taxon>
        <taxon>Rhabditida</taxon>
        <taxon>Tylenchina</taxon>
        <taxon>Panagrolaimomorpha</taxon>
        <taxon>Strongyloidoidea</taxon>
        <taxon>Strongyloididae</taxon>
        <taxon>Strongyloides</taxon>
    </lineage>
</organism>
<evidence type="ECO:0000256" key="1">
    <source>
        <dbReference type="SAM" id="Phobius"/>
    </source>
</evidence>
<feature type="transmembrane region" description="Helical" evidence="1">
    <location>
        <begin position="262"/>
        <end position="288"/>
    </location>
</feature>
<dbReference type="AlphaFoldDB" id="A0A0N5B5R6"/>
<sequence>MLIVIFFQIKSSNGLMIYLFMENLFSRSFLDTIYTTFFQRAGKGNQQNKIIRFDKVKGIIESSNNKSHNVKEYKLSLTFARILTNPADLLGVLLILLYLSQTHFSKYQKVVGDYESKCPLVSLKVTNSTYANIFKDHVLRNVTFIEVNDNSGDKLGDWSYNPTKHLINDSKKNEVLILKDNPSDDIVYLNEPDEEDFNPKNPKSIDNEEEIENRKEITKLLNDISNKDDGKEEDSENEKLLSISLIHKYKFTFEFCRKLSDIFLTISLSVTFITSFLELLIMFAIQYLC</sequence>
<reference evidence="3" key="1">
    <citation type="submission" date="2017-02" db="UniProtKB">
        <authorList>
            <consortium name="WormBaseParasite"/>
        </authorList>
    </citation>
    <scope>IDENTIFICATION</scope>
</reference>
<evidence type="ECO:0000313" key="2">
    <source>
        <dbReference type="Proteomes" id="UP000046392"/>
    </source>
</evidence>